<dbReference type="InterPro" id="IPR036291">
    <property type="entry name" value="NAD(P)-bd_dom_sf"/>
</dbReference>
<evidence type="ECO:0000259" key="2">
    <source>
        <dbReference type="SMART" id="SM00829"/>
    </source>
</evidence>
<keyword evidence="1 3" id="KW-0560">Oxidoreductase</keyword>
<dbReference type="InterPro" id="IPR011032">
    <property type="entry name" value="GroES-like_sf"/>
</dbReference>
<dbReference type="Gene3D" id="3.40.50.720">
    <property type="entry name" value="NAD(P)-binding Rossmann-like Domain"/>
    <property type="match status" value="1"/>
</dbReference>
<dbReference type="SUPFAM" id="SSF50129">
    <property type="entry name" value="GroES-like"/>
    <property type="match status" value="1"/>
</dbReference>
<evidence type="ECO:0000313" key="3">
    <source>
        <dbReference type="EMBL" id="MDI2098846.1"/>
    </source>
</evidence>
<dbReference type="EMBL" id="JASATX010000003">
    <property type="protein sequence ID" value="MDI2098846.1"/>
    <property type="molecule type" value="Genomic_DNA"/>
</dbReference>
<dbReference type="InterPro" id="IPR002364">
    <property type="entry name" value="Quin_OxRdtase/zeta-crystal_CS"/>
</dbReference>
<feature type="domain" description="Enoyl reductase (ER)" evidence="2">
    <location>
        <begin position="14"/>
        <end position="317"/>
    </location>
</feature>
<dbReference type="GO" id="GO:0016491">
    <property type="term" value="F:oxidoreductase activity"/>
    <property type="evidence" value="ECO:0007669"/>
    <property type="project" value="UniProtKB-KW"/>
</dbReference>
<dbReference type="InterPro" id="IPR050700">
    <property type="entry name" value="YIM1/Zinc_Alcohol_DH_Fams"/>
</dbReference>
<dbReference type="PANTHER" id="PTHR11695:SF294">
    <property type="entry name" value="RETICULON-4-INTERACTING PROTEIN 1, MITOCHONDRIAL"/>
    <property type="match status" value="1"/>
</dbReference>
<dbReference type="InterPro" id="IPR020843">
    <property type="entry name" value="ER"/>
</dbReference>
<dbReference type="GO" id="GO:0008270">
    <property type="term" value="F:zinc ion binding"/>
    <property type="evidence" value="ECO:0007669"/>
    <property type="project" value="InterPro"/>
</dbReference>
<dbReference type="AlphaFoldDB" id="A0AAW6T7Y9"/>
<gene>
    <name evidence="3" type="ORF">QF206_07695</name>
</gene>
<reference evidence="3 4" key="1">
    <citation type="submission" date="2023-04" db="EMBL/GenBank/DDBJ databases">
        <title>Klugiella caeni sp. nov. isolated from the sludge of biochemical tank.</title>
        <authorList>
            <person name="Geng K."/>
        </authorList>
    </citation>
    <scope>NUCLEOTIDE SEQUENCE [LARGE SCALE GENOMIC DNA]</scope>
    <source>
        <strain evidence="3 4">YN-L-19</strain>
    </source>
</reference>
<dbReference type="RefSeq" id="WP_281488640.1">
    <property type="nucleotide sequence ID" value="NZ_JASATX010000003.1"/>
</dbReference>
<name>A0AAW6T7Y9_9MICO</name>
<dbReference type="PROSITE" id="PS01162">
    <property type="entry name" value="QOR_ZETA_CRYSTAL"/>
    <property type="match status" value="1"/>
</dbReference>
<dbReference type="Pfam" id="PF08240">
    <property type="entry name" value="ADH_N"/>
    <property type="match status" value="1"/>
</dbReference>
<dbReference type="Pfam" id="PF13602">
    <property type="entry name" value="ADH_zinc_N_2"/>
    <property type="match status" value="1"/>
</dbReference>
<sequence>MSTTMRAAVINRTGPAEVLEIAEVPVPPKISAEFLIEVHAAGINPIEAKSRAGGGVSAAFTGFPVTLGADFSGVVVESPYVTHPLEPGTEVYGMSSTPRIPGTYAQFAPVSEMSVARKPKNLTHIEAAGVPLAALTAWGAVVDVARAHEGQRMLIHAGSGGVGHFAVQFARYFGAHVIATGSTRNVSFLRELGAAEVIDYTTSRFEDEVSEVDAVIDLIGNVKDNTGSRSLKTLRKGGLLVNVPTGSWTGFFEEAADAGIRATDYKVSPDARTLDTITRLIEDGDVKVHIDRVFPLAEAAAAHAALEEGHTRGKIVLDIAGS</sequence>
<evidence type="ECO:0000313" key="4">
    <source>
        <dbReference type="Proteomes" id="UP001321506"/>
    </source>
</evidence>
<dbReference type="Gene3D" id="3.90.180.10">
    <property type="entry name" value="Medium-chain alcohol dehydrogenases, catalytic domain"/>
    <property type="match status" value="1"/>
</dbReference>
<evidence type="ECO:0000256" key="1">
    <source>
        <dbReference type="ARBA" id="ARBA00023002"/>
    </source>
</evidence>
<dbReference type="InterPro" id="IPR013154">
    <property type="entry name" value="ADH-like_N"/>
</dbReference>
<proteinExistence type="predicted"/>
<protein>
    <submittedName>
        <fullName evidence="3">NADP-dependent oxidoreductase</fullName>
        <ecNumber evidence="3">1.-.-.-</ecNumber>
    </submittedName>
</protein>
<organism evidence="3 4">
    <name type="scientific">Ruicaihuangia caeni</name>
    <dbReference type="NCBI Taxonomy" id="3042517"/>
    <lineage>
        <taxon>Bacteria</taxon>
        <taxon>Bacillati</taxon>
        <taxon>Actinomycetota</taxon>
        <taxon>Actinomycetes</taxon>
        <taxon>Micrococcales</taxon>
        <taxon>Microbacteriaceae</taxon>
        <taxon>Ruicaihuangia</taxon>
    </lineage>
</organism>
<dbReference type="EC" id="1.-.-.-" evidence="3"/>
<accession>A0AAW6T7Y9</accession>
<comment type="caution">
    <text evidence="3">The sequence shown here is derived from an EMBL/GenBank/DDBJ whole genome shotgun (WGS) entry which is preliminary data.</text>
</comment>
<dbReference type="SUPFAM" id="SSF51735">
    <property type="entry name" value="NAD(P)-binding Rossmann-fold domains"/>
    <property type="match status" value="1"/>
</dbReference>
<dbReference type="PANTHER" id="PTHR11695">
    <property type="entry name" value="ALCOHOL DEHYDROGENASE RELATED"/>
    <property type="match status" value="1"/>
</dbReference>
<dbReference type="CDD" id="cd05289">
    <property type="entry name" value="MDR_like_2"/>
    <property type="match status" value="1"/>
</dbReference>
<dbReference type="SMART" id="SM00829">
    <property type="entry name" value="PKS_ER"/>
    <property type="match status" value="1"/>
</dbReference>
<keyword evidence="4" id="KW-1185">Reference proteome</keyword>
<dbReference type="Proteomes" id="UP001321506">
    <property type="component" value="Unassembled WGS sequence"/>
</dbReference>